<evidence type="ECO:0000256" key="14">
    <source>
        <dbReference type="RuleBase" id="RU361172"/>
    </source>
</evidence>
<keyword evidence="8 14" id="KW-0456">Lyase</keyword>
<dbReference type="SUPFAM" id="SSF48557">
    <property type="entry name" value="L-aspartase-like"/>
    <property type="match status" value="1"/>
</dbReference>
<dbReference type="UniPathway" id="UPA00075">
    <property type="reaction ID" value="UER00336"/>
</dbReference>
<dbReference type="Proteomes" id="UP000298791">
    <property type="component" value="Chromosome"/>
</dbReference>
<evidence type="ECO:0000256" key="3">
    <source>
        <dbReference type="ARBA" id="ARBA00008273"/>
    </source>
</evidence>
<dbReference type="InterPro" id="IPR022761">
    <property type="entry name" value="Fumarate_lyase_N"/>
</dbReference>
<dbReference type="Gene3D" id="1.10.40.30">
    <property type="entry name" value="Fumarase/aspartase (C-terminal domain)"/>
    <property type="match status" value="1"/>
</dbReference>
<comment type="similarity">
    <text evidence="3 14">Belongs to the lyase 1 family. Adenylosuccinate lyase subfamily.</text>
</comment>
<name>A0A4D6XW60_9GAMM</name>
<dbReference type="EC" id="4.3.2.2" evidence="5 13"/>
<dbReference type="GO" id="GO:0004018">
    <property type="term" value="F:N6-(1,2-dicarboxyethyl)AMP AMP-lyase (fumarate-forming) activity"/>
    <property type="evidence" value="ECO:0007669"/>
    <property type="project" value="UniProtKB-UniRule"/>
</dbReference>
<dbReference type="UniPathway" id="UPA00074">
    <property type="reaction ID" value="UER00132"/>
</dbReference>
<evidence type="ECO:0000259" key="15">
    <source>
        <dbReference type="Pfam" id="PF00206"/>
    </source>
</evidence>
<dbReference type="PANTHER" id="PTHR43411:SF1">
    <property type="entry name" value="ADENYLOSUCCINATE LYASE"/>
    <property type="match status" value="1"/>
</dbReference>
<dbReference type="GO" id="GO:0006189">
    <property type="term" value="P:'de novo' IMP biosynthetic process"/>
    <property type="evidence" value="ECO:0007669"/>
    <property type="project" value="UniProtKB-UniPathway"/>
</dbReference>
<dbReference type="Gene3D" id="1.10.275.10">
    <property type="entry name" value="Fumarase/aspartase (N-terminal domain)"/>
    <property type="match status" value="1"/>
</dbReference>
<sequence>MNLSLLKAISPIDGRYFKLTKSLRNIFSEFHFLKYRLQVEILWFKKILSMHEIFKIQNIENDDIFFIDNILKNFTLEDAIQIKNIEKQTNHDIKALEYFLKYKFSKFKKLDLISEFIHFSCTSEDINNIAYALMIKDARDQVLLPLWSEIINFLKKDAIQYKNISLLSMTHGQPASPSTMGKEILNFYYRLERQFFKLKKIDILAKFNGSTGNYNAHLAAYPTINWHLVSKEFVTSLNLVWNPCTTQIEPHDYIAEIFGCISLFNTILIDFNRDFWGYISLNYFKQISIDNEVGSSVMPHKINPIDFENSEGNLGLSNALMNHMINKLPISRWQRDLSDSTVLRNIGVALSYSVIAYYSMLNGIKKLQINNFQLLKILNENWSVLSEAIQTVMRRYNIKNSYEKLKKLTRGKEINKINIHKFISNLDIPEVEKKRLKKITPENYIGYAVQIVKEMTK</sequence>
<evidence type="ECO:0000256" key="5">
    <source>
        <dbReference type="ARBA" id="ARBA00012339"/>
    </source>
</evidence>
<dbReference type="NCBIfam" id="TIGR00928">
    <property type="entry name" value="purB"/>
    <property type="match status" value="1"/>
</dbReference>
<dbReference type="NCBIfam" id="NF006764">
    <property type="entry name" value="PRK09285.1"/>
    <property type="match status" value="1"/>
</dbReference>
<evidence type="ECO:0000256" key="2">
    <source>
        <dbReference type="ARBA" id="ARBA00004734"/>
    </source>
</evidence>
<comment type="catalytic activity">
    <reaction evidence="9">
        <text>(2S)-2-[5-amino-1-(5-phospho-beta-D-ribosyl)imidazole-4-carboxamido]succinate = 5-amino-1-(5-phospho-beta-D-ribosyl)imidazole-4-carboxamide + fumarate</text>
        <dbReference type="Rhea" id="RHEA:23920"/>
        <dbReference type="ChEBI" id="CHEBI:29806"/>
        <dbReference type="ChEBI" id="CHEBI:58443"/>
        <dbReference type="ChEBI" id="CHEBI:58475"/>
        <dbReference type="EC" id="4.3.2.2"/>
    </reaction>
    <physiologicalReaction direction="left-to-right" evidence="9">
        <dbReference type="Rhea" id="RHEA:23921"/>
    </physiologicalReaction>
</comment>
<dbReference type="GO" id="GO:0070626">
    <property type="term" value="F:(S)-2-(5-amino-1-(5-phospho-D-ribosyl)imidazole-4-carboxamido) succinate lyase (fumarate-forming) activity"/>
    <property type="evidence" value="ECO:0007669"/>
    <property type="project" value="RHEA"/>
</dbReference>
<feature type="domain" description="Adenylosuccinate lyase PurB C-terminal" evidence="16">
    <location>
        <begin position="331"/>
        <end position="445"/>
    </location>
</feature>
<dbReference type="EMBL" id="CP034885">
    <property type="protein sequence ID" value="QCI18808.1"/>
    <property type="molecule type" value="Genomic_DNA"/>
</dbReference>
<dbReference type="GO" id="GO:0044208">
    <property type="term" value="P:'de novo' AMP biosynthetic process"/>
    <property type="evidence" value="ECO:0007669"/>
    <property type="project" value="UniProtKB-UniPathway"/>
</dbReference>
<dbReference type="PANTHER" id="PTHR43411">
    <property type="entry name" value="ADENYLOSUCCINATE LYASE"/>
    <property type="match status" value="1"/>
</dbReference>
<comment type="pathway">
    <text evidence="2 14">Purine metabolism; AMP biosynthesis via de novo pathway; AMP from IMP: step 2/2.</text>
</comment>
<evidence type="ECO:0000256" key="12">
    <source>
        <dbReference type="ARBA" id="ARBA00049115"/>
    </source>
</evidence>
<comment type="catalytic activity">
    <reaction evidence="12">
        <text>N(6)-(1,2-dicarboxyethyl)-AMP = fumarate + AMP</text>
        <dbReference type="Rhea" id="RHEA:16853"/>
        <dbReference type="ChEBI" id="CHEBI:29806"/>
        <dbReference type="ChEBI" id="CHEBI:57567"/>
        <dbReference type="ChEBI" id="CHEBI:456215"/>
        <dbReference type="EC" id="4.3.2.2"/>
    </reaction>
    <physiologicalReaction direction="left-to-right" evidence="12">
        <dbReference type="Rhea" id="RHEA:16854"/>
    </physiologicalReaction>
</comment>
<dbReference type="InterPro" id="IPR004769">
    <property type="entry name" value="Pur_lyase"/>
</dbReference>
<dbReference type="FunFam" id="1.20.200.10:FF:000004">
    <property type="entry name" value="Adenylosuccinate lyase"/>
    <property type="match status" value="1"/>
</dbReference>
<dbReference type="InterPro" id="IPR008948">
    <property type="entry name" value="L-Aspartase-like"/>
</dbReference>
<dbReference type="GO" id="GO:0005829">
    <property type="term" value="C:cytosol"/>
    <property type="evidence" value="ECO:0007669"/>
    <property type="project" value="TreeGrafter"/>
</dbReference>
<evidence type="ECO:0000256" key="10">
    <source>
        <dbReference type="ARBA" id="ARBA00025012"/>
    </source>
</evidence>
<reference evidence="17 18" key="2">
    <citation type="submission" date="2019-05" db="EMBL/GenBank/DDBJ databases">
        <title>Genome evolution of the obligate endosymbiont Buchnera aphidicola.</title>
        <authorList>
            <person name="Moran N.A."/>
        </authorList>
    </citation>
    <scope>NUCLEOTIDE SEQUENCE [LARGE SCALE GENOMIC DNA]</scope>
    <source>
        <strain evidence="17 18">Ane</strain>
    </source>
</reference>
<dbReference type="InterPro" id="IPR000362">
    <property type="entry name" value="Fumarate_lyase_fam"/>
</dbReference>
<gene>
    <name evidence="17" type="ORF">D9V64_01340</name>
</gene>
<dbReference type="OrthoDB" id="9768878at2"/>
<reference evidence="17 18" key="1">
    <citation type="submission" date="2018-12" db="EMBL/GenBank/DDBJ databases">
        <authorList>
            <person name="Chong R.A."/>
        </authorList>
    </citation>
    <scope>NUCLEOTIDE SEQUENCE [LARGE SCALE GENOMIC DNA]</scope>
    <source>
        <strain evidence="17 18">Ane</strain>
    </source>
</reference>
<dbReference type="InterPro" id="IPR024083">
    <property type="entry name" value="Fumarase/histidase_N"/>
</dbReference>
<dbReference type="InterPro" id="IPR047136">
    <property type="entry name" value="PurB_bact"/>
</dbReference>
<evidence type="ECO:0000256" key="13">
    <source>
        <dbReference type="NCBIfam" id="TIGR00928"/>
    </source>
</evidence>
<dbReference type="PROSITE" id="PS00163">
    <property type="entry name" value="FUMARATE_LYASES"/>
    <property type="match status" value="1"/>
</dbReference>
<dbReference type="InterPro" id="IPR013539">
    <property type="entry name" value="PurB_C"/>
</dbReference>
<dbReference type="Gene3D" id="1.20.200.10">
    <property type="entry name" value="Fumarase/aspartase (Central domain)"/>
    <property type="match status" value="1"/>
</dbReference>
<organism evidence="17 18">
    <name type="scientific">Buchnera aphidicola</name>
    <name type="common">Aphis nerii</name>
    <dbReference type="NCBI Taxonomy" id="1241835"/>
    <lineage>
        <taxon>Bacteria</taxon>
        <taxon>Pseudomonadati</taxon>
        <taxon>Pseudomonadota</taxon>
        <taxon>Gammaproteobacteria</taxon>
        <taxon>Enterobacterales</taxon>
        <taxon>Erwiniaceae</taxon>
        <taxon>Buchnera</taxon>
    </lineage>
</organism>
<evidence type="ECO:0000256" key="8">
    <source>
        <dbReference type="ARBA" id="ARBA00023239"/>
    </source>
</evidence>
<keyword evidence="7 14" id="KW-0658">Purine biosynthesis</keyword>
<evidence type="ECO:0000256" key="7">
    <source>
        <dbReference type="ARBA" id="ARBA00022755"/>
    </source>
</evidence>
<comment type="subunit">
    <text evidence="4">Homotetramer. Residues from neighboring subunits contribute catalytic and substrate-binding residues to each active site.</text>
</comment>
<comment type="function">
    <text evidence="10">Catalyzes two reactions in de novo purine nucleotide biosynthesis. Catalyzes the breakdown of 5-aminoimidazole- (N-succinylocarboxamide) ribotide (SAICAR or 2-[5-amino-1-(5-phospho-beta-D-ribosyl)imidazole-4-carboxamido]succinate) to 5-aminoimidazole-4-carboxamide ribotide (AICAR or 5-amino-1-(5-phospho-beta-D-ribosyl)imidazole-4-carboxamide) and fumarate, and of adenylosuccinate (ADS or N(6)-(1,2-dicarboxyethyl)-AMP) to adenosine monophosphate (AMP) and fumarate.</text>
</comment>
<evidence type="ECO:0000259" key="16">
    <source>
        <dbReference type="Pfam" id="PF08328"/>
    </source>
</evidence>
<accession>A0A4D6XW60</accession>
<dbReference type="AlphaFoldDB" id="A0A4D6XW60"/>
<evidence type="ECO:0000256" key="9">
    <source>
        <dbReference type="ARBA" id="ARBA00024477"/>
    </source>
</evidence>
<comment type="pathway">
    <text evidence="1 14">Purine metabolism; IMP biosynthesis via de novo pathway; 5-amino-1-(5-phospho-D-ribosyl)imidazole-4-carboxamide from 5-amino-1-(5-phospho-D-ribosyl)imidazole-4-carboxylate: step 2/2.</text>
</comment>
<evidence type="ECO:0000256" key="6">
    <source>
        <dbReference type="ARBA" id="ARBA00017058"/>
    </source>
</evidence>
<evidence type="ECO:0000256" key="1">
    <source>
        <dbReference type="ARBA" id="ARBA00004706"/>
    </source>
</evidence>
<proteinExistence type="inferred from homology"/>
<feature type="domain" description="Fumarate lyase N-terminal" evidence="15">
    <location>
        <begin position="15"/>
        <end position="312"/>
    </location>
</feature>
<dbReference type="Pfam" id="PF00206">
    <property type="entry name" value="Lyase_1"/>
    <property type="match status" value="1"/>
</dbReference>
<dbReference type="PRINTS" id="PR00149">
    <property type="entry name" value="FUMRATELYASE"/>
</dbReference>
<dbReference type="CDD" id="cd01598">
    <property type="entry name" value="PurB"/>
    <property type="match status" value="1"/>
</dbReference>
<protein>
    <recommendedName>
        <fullName evidence="6 13">Adenylosuccinate lyase</fullName>
        <shortName evidence="14">ASL</shortName>
        <ecNumber evidence="5 13">4.3.2.2</ecNumber>
    </recommendedName>
    <alternativeName>
        <fullName evidence="11 14">Adenylosuccinase</fullName>
    </alternativeName>
</protein>
<evidence type="ECO:0000313" key="17">
    <source>
        <dbReference type="EMBL" id="QCI18808.1"/>
    </source>
</evidence>
<dbReference type="Pfam" id="PF08328">
    <property type="entry name" value="ASL_C"/>
    <property type="match status" value="1"/>
</dbReference>
<evidence type="ECO:0000256" key="4">
    <source>
        <dbReference type="ARBA" id="ARBA00011668"/>
    </source>
</evidence>
<dbReference type="InterPro" id="IPR020557">
    <property type="entry name" value="Fumarate_lyase_CS"/>
</dbReference>
<evidence type="ECO:0000313" key="18">
    <source>
        <dbReference type="Proteomes" id="UP000298791"/>
    </source>
</evidence>
<evidence type="ECO:0000256" key="11">
    <source>
        <dbReference type="ARBA" id="ARBA00030717"/>
    </source>
</evidence>
<dbReference type="RefSeq" id="WP_158366562.1">
    <property type="nucleotide sequence ID" value="NZ_CP034885.1"/>
</dbReference>